<dbReference type="KEGG" id="asue:F2A31_09705"/>
<reference evidence="2 3" key="1">
    <citation type="submission" date="2019-09" db="EMBL/GenBank/DDBJ databases">
        <title>Acinetobacter sp. C16S1 isolated from saline soil.</title>
        <authorList>
            <person name="Xu L."/>
            <person name="Sun J.-Q."/>
        </authorList>
    </citation>
    <scope>NUCLEOTIDE SEQUENCE [LARGE SCALE GENOMIC DNA]</scope>
    <source>
        <strain evidence="2 3">C16S1</strain>
    </source>
</reference>
<dbReference type="Proteomes" id="UP000325177">
    <property type="component" value="Chromosome"/>
</dbReference>
<protein>
    <recommendedName>
        <fullName evidence="4">Lipoprotein</fullName>
    </recommendedName>
</protein>
<accession>A0A5P1UST4</accession>
<organism evidence="2 3">
    <name type="scientific">Acinetobacter suaedae</name>
    <dbReference type="NCBI Taxonomy" id="2609668"/>
    <lineage>
        <taxon>Bacteria</taxon>
        <taxon>Pseudomonadati</taxon>
        <taxon>Pseudomonadota</taxon>
        <taxon>Gammaproteobacteria</taxon>
        <taxon>Moraxellales</taxon>
        <taxon>Moraxellaceae</taxon>
        <taxon>Acinetobacter</taxon>
    </lineage>
</organism>
<evidence type="ECO:0000313" key="3">
    <source>
        <dbReference type="Proteomes" id="UP000325177"/>
    </source>
</evidence>
<feature type="chain" id="PRO_5025045123" description="Lipoprotein" evidence="1">
    <location>
        <begin position="23"/>
        <end position="362"/>
    </location>
</feature>
<dbReference type="RefSeq" id="WP_150026219.1">
    <property type="nucleotide sequence ID" value="NZ_CP043909.1"/>
</dbReference>
<dbReference type="EMBL" id="CP043909">
    <property type="protein sequence ID" value="QER39979.1"/>
    <property type="molecule type" value="Genomic_DNA"/>
</dbReference>
<keyword evidence="1" id="KW-0732">Signal</keyword>
<evidence type="ECO:0000256" key="1">
    <source>
        <dbReference type="SAM" id="SignalP"/>
    </source>
</evidence>
<name>A0A5P1UST4_9GAMM</name>
<dbReference type="AlphaFoldDB" id="A0A5P1UST4"/>
<feature type="signal peptide" evidence="1">
    <location>
        <begin position="1"/>
        <end position="22"/>
    </location>
</feature>
<sequence>MKFYSRKIGVFFILSSGGILTACGGGSSEKSKAETGVKNDEALYQVYYQKPLFSEGYIFDSFEITKYSIRNNEINFSKSHNEPLDLKILTENKIFEINTPQSNLIKRVSPTQWTYERLPELKQNLTFEILNLDGENIFDRVLPGYRETHDLNNELKDRSDQELVKFYQNYKDATFPKGSSCYRLKETQWNQPYITLNFVVDNQSFKQEKENILNTYENLNSHANRADYDLFRGNWHNLDWIFLVNKYDSWGTFGVVGNTNDQTFRAVLTSPLIWDAALSLDYESKRLEELKNSNFDFDSRIKEELLLSQELRVAQLEKGCFAYNEQAITAIRKLKLINWKQGDSSAIGQFFGQRTWVFEPNQ</sequence>
<dbReference type="PROSITE" id="PS51257">
    <property type="entry name" value="PROKAR_LIPOPROTEIN"/>
    <property type="match status" value="1"/>
</dbReference>
<keyword evidence="3" id="KW-1185">Reference proteome</keyword>
<gene>
    <name evidence="2" type="ORF">F2A31_09705</name>
</gene>
<evidence type="ECO:0000313" key="2">
    <source>
        <dbReference type="EMBL" id="QER39979.1"/>
    </source>
</evidence>
<proteinExistence type="predicted"/>
<evidence type="ECO:0008006" key="4">
    <source>
        <dbReference type="Google" id="ProtNLM"/>
    </source>
</evidence>